<name>A0A3N0I2R1_9FIRM</name>
<keyword evidence="2" id="KW-1185">Reference proteome</keyword>
<comment type="caution">
    <text evidence="1">The sequence shown here is derived from an EMBL/GenBank/DDBJ whole genome shotgun (WGS) entry which is preliminary data.</text>
</comment>
<dbReference type="Proteomes" id="UP000276568">
    <property type="component" value="Unassembled WGS sequence"/>
</dbReference>
<dbReference type="SUPFAM" id="SSF55961">
    <property type="entry name" value="Bet v1-like"/>
    <property type="match status" value="1"/>
</dbReference>
<evidence type="ECO:0000313" key="1">
    <source>
        <dbReference type="EMBL" id="RNM31299.1"/>
    </source>
</evidence>
<dbReference type="OrthoDB" id="2361512at2"/>
<dbReference type="AlphaFoldDB" id="A0A3N0I2R1"/>
<dbReference type="RefSeq" id="WP_128519460.1">
    <property type="nucleotide sequence ID" value="NZ_CAUWBR010000011.1"/>
</dbReference>
<protein>
    <submittedName>
        <fullName evidence="1">DUF3284 domain-containing protein</fullName>
    </submittedName>
</protein>
<evidence type="ECO:0000313" key="2">
    <source>
        <dbReference type="Proteomes" id="UP000276568"/>
    </source>
</evidence>
<dbReference type="Pfam" id="PF11687">
    <property type="entry name" value="DUF3284"/>
    <property type="match status" value="1"/>
</dbReference>
<dbReference type="InterPro" id="IPR021701">
    <property type="entry name" value="DUF3284"/>
</dbReference>
<reference evidence="1 2" key="1">
    <citation type="submission" date="2018-11" db="EMBL/GenBank/DDBJ databases">
        <title>Clostridium sp. nov., a member of the family Erysipelotrichaceae isolated from pig faeces.</title>
        <authorList>
            <person name="Chang Y.-H."/>
        </authorList>
    </citation>
    <scope>NUCLEOTIDE SEQUENCE [LARGE SCALE GENOMIC DNA]</scope>
    <source>
        <strain evidence="1 2">YH-panp20</strain>
    </source>
</reference>
<dbReference type="EMBL" id="RJQC01000001">
    <property type="protein sequence ID" value="RNM31299.1"/>
    <property type="molecule type" value="Genomic_DNA"/>
</dbReference>
<sequence>MEIQMKLKVSAHDFYTLLIQSLINDIQNVTHHTITEQELLGYRYKKKSTQRKGSMIKVHVKKLLPDQEYLVHFTTSIDKSILHYQLTSIDEKHCLVTYTEEYSRFDQQELPASSLRAQKRRAKKMIKAIEQSIIKNSKSKQ</sequence>
<proteinExistence type="predicted"/>
<dbReference type="InterPro" id="IPR023393">
    <property type="entry name" value="START-like_dom_sf"/>
</dbReference>
<dbReference type="Gene3D" id="3.30.530.20">
    <property type="match status" value="1"/>
</dbReference>
<gene>
    <name evidence="1" type="ORF">EDX97_01715</name>
</gene>
<accession>A0A3N0I2R1</accession>
<organism evidence="1 2">
    <name type="scientific">Absicoccus porci</name>
    <dbReference type="NCBI Taxonomy" id="2486576"/>
    <lineage>
        <taxon>Bacteria</taxon>
        <taxon>Bacillati</taxon>
        <taxon>Bacillota</taxon>
        <taxon>Erysipelotrichia</taxon>
        <taxon>Erysipelotrichales</taxon>
        <taxon>Erysipelotrichaceae</taxon>
        <taxon>Absicoccus</taxon>
    </lineage>
</organism>